<evidence type="ECO:0000313" key="7">
    <source>
        <dbReference type="EMBL" id="MDI6448394.1"/>
    </source>
</evidence>
<keyword evidence="5" id="KW-0460">Magnesium</keyword>
<dbReference type="Proteomes" id="UP001431776">
    <property type="component" value="Unassembled WGS sequence"/>
</dbReference>
<comment type="caution">
    <text evidence="7">The sequence shown here is derived from an EMBL/GenBank/DDBJ whole genome shotgun (WGS) entry which is preliminary data.</text>
</comment>
<evidence type="ECO:0000256" key="5">
    <source>
        <dbReference type="ARBA" id="ARBA00022842"/>
    </source>
</evidence>
<dbReference type="PANTHER" id="PTHR12001:SF69">
    <property type="entry name" value="ALL TRANS-POLYPRENYL-DIPHOSPHATE SYNTHASE PDSS1"/>
    <property type="match status" value="1"/>
</dbReference>
<dbReference type="GO" id="GO:0004659">
    <property type="term" value="F:prenyltransferase activity"/>
    <property type="evidence" value="ECO:0007669"/>
    <property type="project" value="InterPro"/>
</dbReference>
<dbReference type="PROSITE" id="PS00723">
    <property type="entry name" value="POLYPRENYL_SYNTHASE_1"/>
    <property type="match status" value="1"/>
</dbReference>
<dbReference type="RefSeq" id="WP_349243799.1">
    <property type="nucleotide sequence ID" value="NZ_JASCXX010000004.1"/>
</dbReference>
<dbReference type="InterPro" id="IPR000092">
    <property type="entry name" value="Polyprenyl_synt"/>
</dbReference>
<evidence type="ECO:0000256" key="2">
    <source>
        <dbReference type="ARBA" id="ARBA00006706"/>
    </source>
</evidence>
<keyword evidence="3 6" id="KW-0808">Transferase</keyword>
<organism evidence="7 8">
    <name type="scientific">Anaerobaca lacustris</name>
    <dbReference type="NCBI Taxonomy" id="3044600"/>
    <lineage>
        <taxon>Bacteria</taxon>
        <taxon>Pseudomonadati</taxon>
        <taxon>Planctomycetota</taxon>
        <taxon>Phycisphaerae</taxon>
        <taxon>Sedimentisphaerales</taxon>
        <taxon>Anaerobacaceae</taxon>
        <taxon>Anaerobaca</taxon>
    </lineage>
</organism>
<accession>A0AAW6TVV1</accession>
<dbReference type="AlphaFoldDB" id="A0AAW6TVV1"/>
<protein>
    <submittedName>
        <fullName evidence="7">Polyprenyl synthetase family protein</fullName>
    </submittedName>
</protein>
<dbReference type="InterPro" id="IPR033749">
    <property type="entry name" value="Polyprenyl_synt_CS"/>
</dbReference>
<evidence type="ECO:0000256" key="1">
    <source>
        <dbReference type="ARBA" id="ARBA00001946"/>
    </source>
</evidence>
<dbReference type="SUPFAM" id="SSF48576">
    <property type="entry name" value="Terpenoid synthases"/>
    <property type="match status" value="1"/>
</dbReference>
<dbReference type="Gene3D" id="1.10.600.10">
    <property type="entry name" value="Farnesyl Diphosphate Synthase"/>
    <property type="match status" value="1"/>
</dbReference>
<keyword evidence="8" id="KW-1185">Reference proteome</keyword>
<dbReference type="CDD" id="cd00685">
    <property type="entry name" value="Trans_IPPS_HT"/>
    <property type="match status" value="1"/>
</dbReference>
<dbReference type="SFLD" id="SFLDS00005">
    <property type="entry name" value="Isoprenoid_Synthase_Type_I"/>
    <property type="match status" value="1"/>
</dbReference>
<reference evidence="7" key="1">
    <citation type="submission" date="2023-05" db="EMBL/GenBank/DDBJ databases">
        <title>Anaerotaeda fermentans gen. nov., sp. nov., a novel anaerobic planctomycete of the new family within the order Sedimentisphaerales isolated from Taman Peninsula, Russia.</title>
        <authorList>
            <person name="Khomyakova M.A."/>
            <person name="Merkel A.Y."/>
            <person name="Slobodkin A.I."/>
        </authorList>
    </citation>
    <scope>NUCLEOTIDE SEQUENCE</scope>
    <source>
        <strain evidence="7">M17dextr</strain>
    </source>
</reference>
<evidence type="ECO:0000256" key="6">
    <source>
        <dbReference type="RuleBase" id="RU004466"/>
    </source>
</evidence>
<dbReference type="PANTHER" id="PTHR12001">
    <property type="entry name" value="GERANYLGERANYL PYROPHOSPHATE SYNTHASE"/>
    <property type="match status" value="1"/>
</dbReference>
<evidence type="ECO:0000313" key="8">
    <source>
        <dbReference type="Proteomes" id="UP001431776"/>
    </source>
</evidence>
<evidence type="ECO:0000256" key="4">
    <source>
        <dbReference type="ARBA" id="ARBA00022723"/>
    </source>
</evidence>
<gene>
    <name evidence="7" type="ORF">QJ522_05010</name>
</gene>
<comment type="cofactor">
    <cofactor evidence="1">
        <name>Mg(2+)</name>
        <dbReference type="ChEBI" id="CHEBI:18420"/>
    </cofactor>
</comment>
<dbReference type="GO" id="GO:0046872">
    <property type="term" value="F:metal ion binding"/>
    <property type="evidence" value="ECO:0007669"/>
    <property type="project" value="UniProtKB-KW"/>
</dbReference>
<evidence type="ECO:0000256" key="3">
    <source>
        <dbReference type="ARBA" id="ARBA00022679"/>
    </source>
</evidence>
<sequence>MNAIEHTPWHDIPSFQSVDADLRRVAELIHRSLSAPDWAAELAPMLGHFIARGGKMIRPALVLLAGRCFGPVTQEHIDVSAMMEMIHGATLLHDDVVDDGLTRRGAPTVNSVWGNESAVLLGDFVLSQVFKMTVNLNPSLAGVVAQTAVSVCEGELRQVAQRRNWQLTESEYISIITDKSAAFFRGCCRIGALLAQAPNDGVEAMSRYGLNAGIAFQIEDDLLDIAGEELETGKTSQRDVTKSKLTLAIIHLLDAVGASARPDVLALLNDPLPSRDELRQMLDLHGSLDYARQCAGRYVDAAIEALAPIPDGHARDALVATARFMVDRKA</sequence>
<dbReference type="EMBL" id="JASCXX010000004">
    <property type="protein sequence ID" value="MDI6448394.1"/>
    <property type="molecule type" value="Genomic_DNA"/>
</dbReference>
<dbReference type="GO" id="GO:0008299">
    <property type="term" value="P:isoprenoid biosynthetic process"/>
    <property type="evidence" value="ECO:0007669"/>
    <property type="project" value="InterPro"/>
</dbReference>
<proteinExistence type="inferred from homology"/>
<name>A0AAW6TVV1_9BACT</name>
<keyword evidence="4" id="KW-0479">Metal-binding</keyword>
<dbReference type="InterPro" id="IPR008949">
    <property type="entry name" value="Isoprenoid_synthase_dom_sf"/>
</dbReference>
<dbReference type="Pfam" id="PF00348">
    <property type="entry name" value="polyprenyl_synt"/>
    <property type="match status" value="1"/>
</dbReference>
<comment type="similarity">
    <text evidence="2 6">Belongs to the FPP/GGPP synthase family.</text>
</comment>